<accession>A0A644XW44</accession>
<dbReference type="PROSITE" id="PS51257">
    <property type="entry name" value="PROKAR_LIPOPROTEIN"/>
    <property type="match status" value="1"/>
</dbReference>
<dbReference type="Pfam" id="PF01841">
    <property type="entry name" value="Transglut_core"/>
    <property type="match status" value="1"/>
</dbReference>
<sequence length="875" mass="100338">MSLANKLSIIFLSLITISCSADHFIKDRQIREEVENDFHQKVKLLNLSKEATNITEVKDLQEREALMFLYAYMPLCDLYNYDVQFYYENVQHSLSTRFDFKWGKSVPDEIFRHFILPVRVNNETLDSSRTIFYRELKDWVKDLSMRDAVLEINHWCREKVTYNPSDERTSSPLASVKNATGRCGEESTFTVAALRSVGIPARQVYTPRWAHTDDNHAWVEVWVDGKWYYIGACEPDIDLNTAWFTPIVSRAMLMHTKVFGKYSGSEEIISNNPLYTEINVTSTYAPTGRLEIIVVDSTKRAISNATVSFRIYNYAEFYPAINRQSNSDGVAFASLGLGDVLVSATFNGSFGIKKCSVKEGIIKDTIVLNKNIGNEYSIDIDITPPVSTYKPDSTTSKKSAEYDLKIAKDDSIRNAYVSTFFKQKNIDMIVNQLNIPENKKTIEQFLKLSKGNNYEIKEFFMSLNSTNYSFGIELLKLLSEKDLRDTPAKILTEHLNLFMDLKTNEKYDKETLVNYVLNPRIQTEHLSSWREELSQINELKSIENDPKMIIDYIKTIQIHDSLSISGSYIYPSKVAKFKISDKKSLDNFAIALFRYKGIPARFEKLTKRAQFLDKGNWVDIFDLEEAKQSKEFGYLNISSHSENTIEDPKFETHFTISEFENNYWRVLNFRNKEGYEGTNSIKSVFGKPVLVKSGYYLSTSGTRLSDGKVLARIDLFNVRPNETTNKELVLRNSTDELSVCGNINPEGVIDGRGFFTIIFIDSESEPNKHILRDISDSYSQLSKFNLPLVFVFTNKHIADKLSNDYLKEIQNDKLVKIKVDNKNQLFGSINMFTKSKLHYPVVVVADTFGRIVYQQSGYTIGTGETLLKVVKIVGK</sequence>
<dbReference type="SUPFAM" id="SSF54001">
    <property type="entry name" value="Cysteine proteinases"/>
    <property type="match status" value="1"/>
</dbReference>
<dbReference type="PANTHER" id="PTHR35532:SF5">
    <property type="entry name" value="CARBOHYDRATE-BINDING DOMAIN-CONTAINING PROTEIN"/>
    <property type="match status" value="1"/>
</dbReference>
<reference evidence="2" key="1">
    <citation type="submission" date="2019-08" db="EMBL/GenBank/DDBJ databases">
        <authorList>
            <person name="Kucharzyk K."/>
            <person name="Murdoch R.W."/>
            <person name="Higgins S."/>
            <person name="Loffler F."/>
        </authorList>
    </citation>
    <scope>NUCLEOTIDE SEQUENCE</scope>
</reference>
<proteinExistence type="predicted"/>
<dbReference type="SMART" id="SM00460">
    <property type="entry name" value="TGc"/>
    <property type="match status" value="1"/>
</dbReference>
<evidence type="ECO:0000259" key="1">
    <source>
        <dbReference type="SMART" id="SM00460"/>
    </source>
</evidence>
<dbReference type="Gene3D" id="2.60.40.1120">
    <property type="entry name" value="Carboxypeptidase-like, regulatory domain"/>
    <property type="match status" value="1"/>
</dbReference>
<comment type="caution">
    <text evidence="2">The sequence shown here is derived from an EMBL/GenBank/DDBJ whole genome shotgun (WGS) entry which is preliminary data.</text>
</comment>
<evidence type="ECO:0000313" key="2">
    <source>
        <dbReference type="EMBL" id="MPM20450.1"/>
    </source>
</evidence>
<dbReference type="Gene3D" id="3.10.620.30">
    <property type="match status" value="1"/>
</dbReference>
<dbReference type="EMBL" id="VSSQ01003383">
    <property type="protein sequence ID" value="MPM20450.1"/>
    <property type="molecule type" value="Genomic_DNA"/>
</dbReference>
<name>A0A644XW44_9ZZZZ</name>
<protein>
    <recommendedName>
        <fullName evidence="1">Transglutaminase-like domain-containing protein</fullName>
    </recommendedName>
</protein>
<organism evidence="2">
    <name type="scientific">bioreactor metagenome</name>
    <dbReference type="NCBI Taxonomy" id="1076179"/>
    <lineage>
        <taxon>unclassified sequences</taxon>
        <taxon>metagenomes</taxon>
        <taxon>ecological metagenomes</taxon>
    </lineage>
</organism>
<dbReference type="PANTHER" id="PTHR35532">
    <property type="entry name" value="SIMILAR TO POLYHYDROXYALKANOATE DEPOLYMERASE"/>
    <property type="match status" value="1"/>
</dbReference>
<dbReference type="InterPro" id="IPR038765">
    <property type="entry name" value="Papain-like_cys_pep_sf"/>
</dbReference>
<dbReference type="AlphaFoldDB" id="A0A644XW44"/>
<gene>
    <name evidence="2" type="ORF">SDC9_66880</name>
</gene>
<dbReference type="InterPro" id="IPR002931">
    <property type="entry name" value="Transglutaminase-like"/>
</dbReference>
<feature type="domain" description="Transglutaminase-like" evidence="1">
    <location>
        <begin position="175"/>
        <end position="234"/>
    </location>
</feature>